<dbReference type="Proteomes" id="UP000216354">
    <property type="component" value="Unassembled WGS sequence"/>
</dbReference>
<name>A0A261SG00_9BORD</name>
<organism evidence="3 6">
    <name type="scientific">Bordetella genomosp. 1</name>
    <dbReference type="NCBI Taxonomy" id="1395607"/>
    <lineage>
        <taxon>Bacteria</taxon>
        <taxon>Pseudomonadati</taxon>
        <taxon>Pseudomonadota</taxon>
        <taxon>Betaproteobacteria</taxon>
        <taxon>Burkholderiales</taxon>
        <taxon>Alcaligenaceae</taxon>
        <taxon>Bordetella</taxon>
    </lineage>
</organism>
<feature type="domain" description="SAF" evidence="2">
    <location>
        <begin position="61"/>
        <end position="125"/>
    </location>
</feature>
<dbReference type="NCBIfam" id="TIGR03177">
    <property type="entry name" value="pilus_cpaB"/>
    <property type="match status" value="1"/>
</dbReference>
<sequence>MSGDPTRSGRLAVRERMARLVRAYGVWIVTLAAGGAAAWAVHAHLARREDELLRQSRVPTVSRIVASRDLPAGTRLDADMLALREVPARFVPDGALAAEEAELLLSRHLGLPVQAGQMILQGMATAPAPASLASRIAPGRRALTLAAHDFLALPRPLQAGDRLDIYVSITHEARALTLPLLAAGRVLSVTAPEAGEIDALTLEATPEEAVRVIAARQAGALTAVLRTAGDTTQTSAQPQALEHLLGLHEAAAPPAEVQVLYGDAEAAGQDGAPAQAREAAGGMALEPAASADDGVVGVRQGLGDFGREH</sequence>
<keyword evidence="1" id="KW-0812">Transmembrane</keyword>
<dbReference type="InterPro" id="IPR017592">
    <property type="entry name" value="Pilus_assmbl_Flp-typ_CpaB"/>
</dbReference>
<keyword evidence="1" id="KW-0472">Membrane</keyword>
<keyword evidence="5" id="KW-1185">Reference proteome</keyword>
<evidence type="ECO:0000259" key="2">
    <source>
        <dbReference type="SMART" id="SM00858"/>
    </source>
</evidence>
<gene>
    <name evidence="3" type="primary">cpaB</name>
    <name evidence="4" type="ORF">CAL27_20605</name>
    <name evidence="3" type="ORF">CEG14_15205</name>
</gene>
<proteinExistence type="predicted"/>
<evidence type="ECO:0000313" key="6">
    <source>
        <dbReference type="Proteomes" id="UP000217005"/>
    </source>
</evidence>
<dbReference type="InterPro" id="IPR031571">
    <property type="entry name" value="RcpC_dom"/>
</dbReference>
<dbReference type="RefSeq" id="WP_094827155.1">
    <property type="nucleotide sequence ID" value="NZ_NEVL01000003.1"/>
</dbReference>
<dbReference type="SMART" id="SM00858">
    <property type="entry name" value="SAF"/>
    <property type="match status" value="1"/>
</dbReference>
<keyword evidence="1" id="KW-1133">Transmembrane helix</keyword>
<dbReference type="OrthoDB" id="2037472at2"/>
<protein>
    <submittedName>
        <fullName evidence="3">Flp pilus assembly protein CpaB</fullName>
    </submittedName>
</protein>
<dbReference type="CDD" id="cd11614">
    <property type="entry name" value="SAF_CpaB_FlgA_like"/>
    <property type="match status" value="1"/>
</dbReference>
<comment type="caution">
    <text evidence="3">The sequence shown here is derived from an EMBL/GenBank/DDBJ whole genome shotgun (WGS) entry which is preliminary data.</text>
</comment>
<evidence type="ECO:0000313" key="3">
    <source>
        <dbReference type="EMBL" id="OZI36349.1"/>
    </source>
</evidence>
<reference evidence="3 6" key="2">
    <citation type="submission" date="2017-05" db="EMBL/GenBank/DDBJ databases">
        <title>Complete and WGS of Bordetella genogroups.</title>
        <authorList>
            <person name="Spilker T."/>
            <person name="LiPuma J."/>
        </authorList>
    </citation>
    <scope>NUCLEOTIDE SEQUENCE [LARGE SCALE GENOMIC DNA]</scope>
    <source>
        <strain evidence="3 6">AU17610</strain>
    </source>
</reference>
<dbReference type="EMBL" id="NEVR01000005">
    <property type="protein sequence ID" value="OZI57808.1"/>
    <property type="molecule type" value="Genomic_DNA"/>
</dbReference>
<evidence type="ECO:0000313" key="5">
    <source>
        <dbReference type="Proteomes" id="UP000216354"/>
    </source>
</evidence>
<evidence type="ECO:0000256" key="1">
    <source>
        <dbReference type="SAM" id="Phobius"/>
    </source>
</evidence>
<dbReference type="Pfam" id="PF16976">
    <property type="entry name" value="RcpC"/>
    <property type="match status" value="1"/>
</dbReference>
<accession>A0A261SG00</accession>
<reference evidence="4 5" key="1">
    <citation type="submission" date="2017-05" db="EMBL/GenBank/DDBJ databases">
        <title>Complete and WGS of Bordetella genogroups.</title>
        <authorList>
            <person name="Spilker T."/>
            <person name="Lipuma J."/>
        </authorList>
    </citation>
    <scope>NUCLEOTIDE SEQUENCE [LARGE SCALE GENOMIC DNA]</scope>
    <source>
        <strain evidence="4 5">AU9795</strain>
    </source>
</reference>
<dbReference type="EMBL" id="NEVL01000003">
    <property type="protein sequence ID" value="OZI36349.1"/>
    <property type="molecule type" value="Genomic_DNA"/>
</dbReference>
<dbReference type="InterPro" id="IPR013974">
    <property type="entry name" value="SAF"/>
</dbReference>
<dbReference type="Pfam" id="PF08666">
    <property type="entry name" value="SAF"/>
    <property type="match status" value="1"/>
</dbReference>
<evidence type="ECO:0000313" key="4">
    <source>
        <dbReference type="EMBL" id="OZI57808.1"/>
    </source>
</evidence>
<dbReference type="Proteomes" id="UP000217005">
    <property type="component" value="Unassembled WGS sequence"/>
</dbReference>
<feature type="transmembrane region" description="Helical" evidence="1">
    <location>
        <begin position="21"/>
        <end position="41"/>
    </location>
</feature>
<dbReference type="Gene3D" id="3.90.1210.10">
    <property type="entry name" value="Antifreeze-like/N-acetylneuraminic acid synthase C-terminal domain"/>
    <property type="match status" value="1"/>
</dbReference>
<dbReference type="AlphaFoldDB" id="A0A261SG00"/>